<accession>A0A9X2DNR7</accession>
<proteinExistence type="predicted"/>
<dbReference type="InterPro" id="IPR031306">
    <property type="entry name" value="CcdC"/>
</dbReference>
<protein>
    <submittedName>
        <fullName evidence="2">Cytochrome c biogenesis protein CcdC</fullName>
    </submittedName>
</protein>
<dbReference type="InterPro" id="IPR058247">
    <property type="entry name" value="DUF1453"/>
</dbReference>
<evidence type="ECO:0000313" key="3">
    <source>
        <dbReference type="Proteomes" id="UP001139179"/>
    </source>
</evidence>
<dbReference type="PANTHER" id="PTHR39164:SF1">
    <property type="entry name" value="PROTEIN CCDC"/>
    <property type="match status" value="1"/>
</dbReference>
<dbReference type="EMBL" id="JAMBOL010000002">
    <property type="protein sequence ID" value="MCM3713310.1"/>
    <property type="molecule type" value="Genomic_DNA"/>
</dbReference>
<feature type="transmembrane region" description="Helical" evidence="1">
    <location>
        <begin position="37"/>
        <end position="54"/>
    </location>
</feature>
<feature type="transmembrane region" description="Helical" evidence="1">
    <location>
        <begin position="128"/>
        <end position="148"/>
    </location>
</feature>
<dbReference type="PIRSF" id="PIRSF021441">
    <property type="entry name" value="DUF1453"/>
    <property type="match status" value="1"/>
</dbReference>
<keyword evidence="1" id="KW-0472">Membrane</keyword>
<sequence>MQDSYIWISTIGAAIMAILAIFIRLKATKKPASVKKIILPPVFMSTGFFMFLYEPARPDFLQVVEALAVGMFFSIFLIKMSKFEIRADRIYLKRSKAFAFLLIGLLLVRIVFKVLIGDAIDVEELAGMFFLLAYGMILPWRIAMFFRFKKVEKQLETKPKSKWVVPVQT</sequence>
<keyword evidence="3" id="KW-1185">Reference proteome</keyword>
<dbReference type="PANTHER" id="PTHR39164">
    <property type="entry name" value="PROTEIN CCDC"/>
    <property type="match status" value="1"/>
</dbReference>
<reference evidence="2" key="1">
    <citation type="submission" date="2022-05" db="EMBL/GenBank/DDBJ databases">
        <title>Comparative Genomics of Spacecraft Associated Microbes.</title>
        <authorList>
            <person name="Tran M.T."/>
            <person name="Wright A."/>
            <person name="Seuylemezian A."/>
            <person name="Eisen J."/>
            <person name="Coil D."/>
        </authorList>
    </citation>
    <scope>NUCLEOTIDE SEQUENCE</scope>
    <source>
        <strain evidence="2">214.1.1</strain>
    </source>
</reference>
<feature type="transmembrane region" description="Helical" evidence="1">
    <location>
        <begin position="98"/>
        <end position="116"/>
    </location>
</feature>
<dbReference type="RefSeq" id="WP_251222117.1">
    <property type="nucleotide sequence ID" value="NZ_JAMBOL010000002.1"/>
</dbReference>
<keyword evidence="1" id="KW-0812">Transmembrane</keyword>
<gene>
    <name evidence="2" type="ORF">M3202_04370</name>
</gene>
<feature type="transmembrane region" description="Helical" evidence="1">
    <location>
        <begin position="6"/>
        <end position="25"/>
    </location>
</feature>
<feature type="transmembrane region" description="Helical" evidence="1">
    <location>
        <begin position="60"/>
        <end position="78"/>
    </location>
</feature>
<evidence type="ECO:0000313" key="2">
    <source>
        <dbReference type="EMBL" id="MCM3713310.1"/>
    </source>
</evidence>
<evidence type="ECO:0000256" key="1">
    <source>
        <dbReference type="SAM" id="Phobius"/>
    </source>
</evidence>
<dbReference type="AlphaFoldDB" id="A0A9X2DNR7"/>
<keyword evidence="1" id="KW-1133">Transmembrane helix</keyword>
<dbReference type="Proteomes" id="UP001139179">
    <property type="component" value="Unassembled WGS sequence"/>
</dbReference>
<comment type="caution">
    <text evidence="2">The sequence shown here is derived from an EMBL/GenBank/DDBJ whole genome shotgun (WGS) entry which is preliminary data.</text>
</comment>
<name>A0A9X2DNR7_9BACI</name>
<dbReference type="Pfam" id="PF07301">
    <property type="entry name" value="DUF1453"/>
    <property type="match status" value="1"/>
</dbReference>
<organism evidence="2 3">
    <name type="scientific">Halalkalibacter oceani</name>
    <dbReference type="NCBI Taxonomy" id="1653776"/>
    <lineage>
        <taxon>Bacteria</taxon>
        <taxon>Bacillati</taxon>
        <taxon>Bacillota</taxon>
        <taxon>Bacilli</taxon>
        <taxon>Bacillales</taxon>
        <taxon>Bacillaceae</taxon>
        <taxon>Halalkalibacter</taxon>
    </lineage>
</organism>